<keyword evidence="1" id="KW-0862">Zinc</keyword>
<protein>
    <recommendedName>
        <fullName evidence="3">CCHC-type domain-containing protein</fullName>
    </recommendedName>
</protein>
<dbReference type="VEuPathDB" id="FungiDB:SDRG_11911"/>
<feature type="compositionally biased region" description="Basic and acidic residues" evidence="2">
    <location>
        <begin position="360"/>
        <end position="378"/>
    </location>
</feature>
<keyword evidence="1" id="KW-0863">Zinc-finger</keyword>
<evidence type="ECO:0000313" key="4">
    <source>
        <dbReference type="EMBL" id="EQC30334.1"/>
    </source>
</evidence>
<evidence type="ECO:0000313" key="5">
    <source>
        <dbReference type="Proteomes" id="UP000030762"/>
    </source>
</evidence>
<feature type="compositionally biased region" description="Gly residues" evidence="2">
    <location>
        <begin position="443"/>
        <end position="457"/>
    </location>
</feature>
<evidence type="ECO:0000256" key="1">
    <source>
        <dbReference type="PROSITE-ProRule" id="PRU00047"/>
    </source>
</evidence>
<dbReference type="Proteomes" id="UP000030762">
    <property type="component" value="Unassembled WGS sequence"/>
</dbReference>
<evidence type="ECO:0000256" key="2">
    <source>
        <dbReference type="SAM" id="MobiDB-lite"/>
    </source>
</evidence>
<keyword evidence="5" id="KW-1185">Reference proteome</keyword>
<feature type="compositionally biased region" description="Basic residues" evidence="2">
    <location>
        <begin position="379"/>
        <end position="388"/>
    </location>
</feature>
<dbReference type="AlphaFoldDB" id="T0PXQ8"/>
<dbReference type="STRING" id="1156394.T0PXQ8"/>
<dbReference type="GO" id="GO:0008270">
    <property type="term" value="F:zinc ion binding"/>
    <property type="evidence" value="ECO:0007669"/>
    <property type="project" value="UniProtKB-KW"/>
</dbReference>
<dbReference type="GeneID" id="19952638"/>
<name>T0PXQ8_SAPDV</name>
<feature type="compositionally biased region" description="Basic and acidic residues" evidence="2">
    <location>
        <begin position="635"/>
        <end position="650"/>
    </location>
</feature>
<proteinExistence type="predicted"/>
<feature type="region of interest" description="Disordered" evidence="2">
    <location>
        <begin position="627"/>
        <end position="650"/>
    </location>
</feature>
<feature type="region of interest" description="Disordered" evidence="2">
    <location>
        <begin position="358"/>
        <end position="463"/>
    </location>
</feature>
<gene>
    <name evidence="4" type="ORF">SDRG_11911</name>
</gene>
<dbReference type="GO" id="GO:0003676">
    <property type="term" value="F:nucleic acid binding"/>
    <property type="evidence" value="ECO:0007669"/>
    <property type="project" value="InterPro"/>
</dbReference>
<dbReference type="InParanoid" id="T0PXQ8"/>
<accession>T0PXQ8</accession>
<dbReference type="PROSITE" id="PS50158">
    <property type="entry name" value="ZF_CCHC"/>
    <property type="match status" value="1"/>
</dbReference>
<dbReference type="OrthoDB" id="79196at2759"/>
<dbReference type="EMBL" id="JH767176">
    <property type="protein sequence ID" value="EQC30334.1"/>
    <property type="molecule type" value="Genomic_DNA"/>
</dbReference>
<feature type="compositionally biased region" description="Basic and acidic residues" evidence="2">
    <location>
        <begin position="389"/>
        <end position="409"/>
    </location>
</feature>
<evidence type="ECO:0000259" key="3">
    <source>
        <dbReference type="PROSITE" id="PS50158"/>
    </source>
</evidence>
<dbReference type="InterPro" id="IPR001878">
    <property type="entry name" value="Znf_CCHC"/>
</dbReference>
<feature type="domain" description="CCHC-type" evidence="3">
    <location>
        <begin position="409"/>
        <end position="424"/>
    </location>
</feature>
<reference evidence="4 5" key="1">
    <citation type="submission" date="2012-04" db="EMBL/GenBank/DDBJ databases">
        <title>The Genome Sequence of Saprolegnia declina VS20.</title>
        <authorList>
            <consortium name="The Broad Institute Genome Sequencing Platform"/>
            <person name="Russ C."/>
            <person name="Nusbaum C."/>
            <person name="Tyler B."/>
            <person name="van West P."/>
            <person name="Dieguez-Uribeondo J."/>
            <person name="de Bruijn I."/>
            <person name="Tripathy S."/>
            <person name="Jiang R."/>
            <person name="Young S.K."/>
            <person name="Zeng Q."/>
            <person name="Gargeya S."/>
            <person name="Fitzgerald M."/>
            <person name="Haas B."/>
            <person name="Abouelleil A."/>
            <person name="Alvarado L."/>
            <person name="Arachchi H.M."/>
            <person name="Berlin A."/>
            <person name="Chapman S.B."/>
            <person name="Goldberg J."/>
            <person name="Griggs A."/>
            <person name="Gujja S."/>
            <person name="Hansen M."/>
            <person name="Howarth C."/>
            <person name="Imamovic A."/>
            <person name="Larimer J."/>
            <person name="McCowen C."/>
            <person name="Montmayeur A."/>
            <person name="Murphy C."/>
            <person name="Neiman D."/>
            <person name="Pearson M."/>
            <person name="Priest M."/>
            <person name="Roberts A."/>
            <person name="Saif S."/>
            <person name="Shea T."/>
            <person name="Sisk P."/>
            <person name="Sykes S."/>
            <person name="Wortman J."/>
            <person name="Nusbaum C."/>
            <person name="Birren B."/>
        </authorList>
    </citation>
    <scope>NUCLEOTIDE SEQUENCE [LARGE SCALE GENOMIC DNA]</scope>
    <source>
        <strain evidence="4 5">VS20</strain>
    </source>
</reference>
<dbReference type="RefSeq" id="XP_008616187.1">
    <property type="nucleotide sequence ID" value="XM_008617965.1"/>
</dbReference>
<feature type="region of interest" description="Disordered" evidence="2">
    <location>
        <begin position="1"/>
        <end position="21"/>
    </location>
</feature>
<organism evidence="4 5">
    <name type="scientific">Saprolegnia diclina (strain VS20)</name>
    <dbReference type="NCBI Taxonomy" id="1156394"/>
    <lineage>
        <taxon>Eukaryota</taxon>
        <taxon>Sar</taxon>
        <taxon>Stramenopiles</taxon>
        <taxon>Oomycota</taxon>
        <taxon>Saprolegniomycetes</taxon>
        <taxon>Saprolegniales</taxon>
        <taxon>Saprolegniaceae</taxon>
        <taxon>Saprolegnia</taxon>
    </lineage>
</organism>
<keyword evidence="1" id="KW-0479">Metal-binding</keyword>
<sequence>MAWPPTGWPTSERSGAPRAPHCPMVRRRTRQFATFVAATARLDSVTGSGKLDYKGTAKWMLRQDIELVIATSLWGCLDTILEVMWPNATREELHTPVFGSTASLFLALFSKRKRSHKVDFSDHYSLKKKISGRNTMAAPGQAAMAMSGVVVLSQLVHPEFKSIARRDVVAWKRARLEYETSMRRECQQTNRSYAATCVPVRDSFTPVGYLEFLMKTSWDLWDDYNLQNVPEEKLWEQINAIIDTRANQAVLTYDKIFTSLELDYGEEDVRARVSNFLFKADQAIEDNGLSDKLQNSKLKANIFKALIQRLRPQELETDVMQLLEEKLAVNNQAGLQHLEKIILKRAFFYKSWSPKTKRLRDKESSGEDEKPSHKEQQGVRKKKKRKLKQKDNKPPVRQERKNDGTERPCWHCGSKKHKLRDCPSSSAKQKAIAVKKNWKSSRRGGGGDGSKQGGNEGNGALLSGSEGHMALTLNSVLDVPCVPDSGCGLNTIPATMAAARGLVWLFCRRPTTLVAAGAARDDTVGQIFPGVAVGGKATQCVKVLQRLWRRQRLEVASQGHHELLRQAERGSPNRTECIRKLSAEMIVWVSLLCPPMGTGADNIENTAVDVNLSVPSAIHDEADLATEGCTRGKKRSQDTSDEALKKLKHS</sequence>